<dbReference type="EMBL" id="JABMIG020000055">
    <property type="protein sequence ID" value="KAL3797400.1"/>
    <property type="molecule type" value="Genomic_DNA"/>
</dbReference>
<proteinExistence type="predicted"/>
<dbReference type="Proteomes" id="UP001516023">
    <property type="component" value="Unassembled WGS sequence"/>
</dbReference>
<dbReference type="PROSITE" id="PS50088">
    <property type="entry name" value="ANK_REPEAT"/>
    <property type="match status" value="2"/>
</dbReference>
<feature type="repeat" description="ANK" evidence="3">
    <location>
        <begin position="99"/>
        <end position="124"/>
    </location>
</feature>
<dbReference type="AlphaFoldDB" id="A0ABD3QHD4"/>
<evidence type="ECO:0008006" key="7">
    <source>
        <dbReference type="Google" id="ProtNLM"/>
    </source>
</evidence>
<dbReference type="PROSITE" id="PS50297">
    <property type="entry name" value="ANK_REP_REGION"/>
    <property type="match status" value="2"/>
</dbReference>
<dbReference type="Pfam" id="PF00023">
    <property type="entry name" value="Ank"/>
    <property type="match status" value="1"/>
</dbReference>
<dbReference type="PANTHER" id="PTHR24126:SF61">
    <property type="entry name" value="CHROMOSOME UNDETERMINED SCAFFOLD_2, WHOLE GENOME SHOTGUN SEQUENCE"/>
    <property type="match status" value="1"/>
</dbReference>
<keyword evidence="6" id="KW-1185">Reference proteome</keyword>
<keyword evidence="4" id="KW-0812">Transmembrane</keyword>
<feature type="transmembrane region" description="Helical" evidence="4">
    <location>
        <begin position="28"/>
        <end position="47"/>
    </location>
</feature>
<reference evidence="5 6" key="1">
    <citation type="journal article" date="2020" name="G3 (Bethesda)">
        <title>Improved Reference Genome for Cyclotella cryptica CCMP332, a Model for Cell Wall Morphogenesis, Salinity Adaptation, and Lipid Production in Diatoms (Bacillariophyta).</title>
        <authorList>
            <person name="Roberts W.R."/>
            <person name="Downey K.M."/>
            <person name="Ruck E.C."/>
            <person name="Traller J.C."/>
            <person name="Alverson A.J."/>
        </authorList>
    </citation>
    <scope>NUCLEOTIDE SEQUENCE [LARGE SCALE GENOMIC DNA]</scope>
    <source>
        <strain evidence="5 6">CCMP332</strain>
    </source>
</reference>
<evidence type="ECO:0000256" key="3">
    <source>
        <dbReference type="PROSITE-ProRule" id="PRU00023"/>
    </source>
</evidence>
<dbReference type="Gene3D" id="1.25.40.20">
    <property type="entry name" value="Ankyrin repeat-containing domain"/>
    <property type="match status" value="1"/>
</dbReference>
<sequence length="249" mass="27520">MAVAVGKLHTPQTPHTIIATLNSNRGRLLLLSLFISIPLINFFSTIIDTIKSSPKSPTTSEAYQKNRPLFQAVKSNNLAQLKILLNDSTTYDVNAEDAEGITPLIEATLLGNYDMVSFLLSRGALAQPSPGFRHTPLRAACLTANPQLITFLLKEGADPNAKSEGGRTPLMGACFLRPKYDKLPERDELSLRVVQLMMEDLRTDPLVKNSFGESALDLCKERGYVKSAEYLEKKIADWEKKEQTVGSVR</sequence>
<evidence type="ECO:0000256" key="1">
    <source>
        <dbReference type="ARBA" id="ARBA00022737"/>
    </source>
</evidence>
<keyword evidence="4" id="KW-0472">Membrane</keyword>
<dbReference type="InterPro" id="IPR002110">
    <property type="entry name" value="Ankyrin_rpt"/>
</dbReference>
<dbReference type="SMART" id="SM00248">
    <property type="entry name" value="ANK"/>
    <property type="match status" value="5"/>
</dbReference>
<feature type="repeat" description="ANK" evidence="3">
    <location>
        <begin position="132"/>
        <end position="164"/>
    </location>
</feature>
<protein>
    <recommendedName>
        <fullName evidence="7">Ankyrin repeat protein</fullName>
    </recommendedName>
</protein>
<keyword evidence="2 3" id="KW-0040">ANK repeat</keyword>
<dbReference type="InterPro" id="IPR036770">
    <property type="entry name" value="Ankyrin_rpt-contain_sf"/>
</dbReference>
<dbReference type="SUPFAM" id="SSF48403">
    <property type="entry name" value="Ankyrin repeat"/>
    <property type="match status" value="1"/>
</dbReference>
<evidence type="ECO:0000313" key="5">
    <source>
        <dbReference type="EMBL" id="KAL3797400.1"/>
    </source>
</evidence>
<dbReference type="Pfam" id="PF12796">
    <property type="entry name" value="Ank_2"/>
    <property type="match status" value="1"/>
</dbReference>
<keyword evidence="4" id="KW-1133">Transmembrane helix</keyword>
<dbReference type="PANTHER" id="PTHR24126">
    <property type="entry name" value="ANKYRIN REPEAT, PH AND SEC7 DOMAIN CONTAINING PROTEIN SECG-RELATED"/>
    <property type="match status" value="1"/>
</dbReference>
<keyword evidence="1" id="KW-0677">Repeat</keyword>
<comment type="caution">
    <text evidence="5">The sequence shown here is derived from an EMBL/GenBank/DDBJ whole genome shotgun (WGS) entry which is preliminary data.</text>
</comment>
<evidence type="ECO:0000313" key="6">
    <source>
        <dbReference type="Proteomes" id="UP001516023"/>
    </source>
</evidence>
<gene>
    <name evidence="5" type="ORF">HJC23_010526</name>
</gene>
<accession>A0ABD3QHD4</accession>
<evidence type="ECO:0000256" key="4">
    <source>
        <dbReference type="SAM" id="Phobius"/>
    </source>
</evidence>
<evidence type="ECO:0000256" key="2">
    <source>
        <dbReference type="ARBA" id="ARBA00023043"/>
    </source>
</evidence>
<name>A0ABD3QHD4_9STRA</name>
<organism evidence="5 6">
    <name type="scientific">Cyclotella cryptica</name>
    <dbReference type="NCBI Taxonomy" id="29204"/>
    <lineage>
        <taxon>Eukaryota</taxon>
        <taxon>Sar</taxon>
        <taxon>Stramenopiles</taxon>
        <taxon>Ochrophyta</taxon>
        <taxon>Bacillariophyta</taxon>
        <taxon>Coscinodiscophyceae</taxon>
        <taxon>Thalassiosirophycidae</taxon>
        <taxon>Stephanodiscales</taxon>
        <taxon>Stephanodiscaceae</taxon>
        <taxon>Cyclotella</taxon>
    </lineage>
</organism>